<evidence type="ECO:0000256" key="1">
    <source>
        <dbReference type="SAM" id="Coils"/>
    </source>
</evidence>
<evidence type="ECO:0008006" key="4">
    <source>
        <dbReference type="Google" id="ProtNLM"/>
    </source>
</evidence>
<dbReference type="RefSeq" id="WP_016146527.1">
    <property type="nucleotide sequence ID" value="NZ_KB976103.1"/>
</dbReference>
<dbReference type="AlphaFoldDB" id="R8W4I5"/>
<dbReference type="Gene3D" id="1.10.10.10">
    <property type="entry name" value="Winged helix-like DNA-binding domain superfamily/Winged helix DNA-binding domain"/>
    <property type="match status" value="1"/>
</dbReference>
<comment type="caution">
    <text evidence="2">The sequence shown here is derived from an EMBL/GenBank/DDBJ whole genome shotgun (WGS) entry which is preliminary data.</text>
</comment>
<dbReference type="SUPFAM" id="SSF88659">
    <property type="entry name" value="Sigma3 and sigma4 domains of RNA polymerase sigma factors"/>
    <property type="match status" value="1"/>
</dbReference>
<evidence type="ECO:0000313" key="3">
    <source>
        <dbReference type="Proteomes" id="UP000013981"/>
    </source>
</evidence>
<dbReference type="InterPro" id="IPR013324">
    <property type="entry name" value="RNA_pol_sigma_r3/r4-like"/>
</dbReference>
<gene>
    <name evidence="2" type="ORF">HMPREF1526_00318</name>
</gene>
<dbReference type="PATRIC" id="fig|1203606.4.peg.290"/>
<evidence type="ECO:0000313" key="2">
    <source>
        <dbReference type="EMBL" id="EOQ39624.1"/>
    </source>
</evidence>
<name>R8W4I5_9FIRM</name>
<feature type="coiled-coil region" evidence="1">
    <location>
        <begin position="6"/>
        <end position="33"/>
    </location>
</feature>
<keyword evidence="1" id="KW-0175">Coiled coil</keyword>
<proteinExistence type="predicted"/>
<accession>R8W4I5</accession>
<dbReference type="HOGENOM" id="CLU_144718_1_1_9"/>
<sequence>MTSKQAKEYLLRVRRVKREVQRYQALKAQARDLACSSTAPPDKLSVIGGKGGDVFARYAQYAATLDEKISDLYDLQNEVTCTIARVPDSRYRELLLGYYVEGLTWEQTAVEMGYSYQNVVQFLHPKALAQVGEIL</sequence>
<organism evidence="2 3">
    <name type="scientific">Butyricicoccus pullicaecorum 1.2</name>
    <dbReference type="NCBI Taxonomy" id="1203606"/>
    <lineage>
        <taxon>Bacteria</taxon>
        <taxon>Bacillati</taxon>
        <taxon>Bacillota</taxon>
        <taxon>Clostridia</taxon>
        <taxon>Eubacteriales</taxon>
        <taxon>Butyricicoccaceae</taxon>
        <taxon>Butyricicoccus</taxon>
    </lineage>
</organism>
<reference evidence="2 3" key="1">
    <citation type="submission" date="2013-01" db="EMBL/GenBank/DDBJ databases">
        <title>The Genome Sequence of Butyricicoccus pullicaecorum 1.2.</title>
        <authorList>
            <consortium name="The Broad Institute Genome Sequencing Platform"/>
            <person name="Earl A."/>
            <person name="Ward D."/>
            <person name="Feldgarden M."/>
            <person name="Gevers D."/>
            <person name="Van Immerseel F."/>
            <person name="Eeckhaut V."/>
            <person name="Walker B."/>
            <person name="Young S.K."/>
            <person name="Zeng Q."/>
            <person name="Gargeya S."/>
            <person name="Fitzgerald M."/>
            <person name="Haas B."/>
            <person name="Abouelleil A."/>
            <person name="Alvarado L."/>
            <person name="Arachchi H.M."/>
            <person name="Berlin A.M."/>
            <person name="Chapman S.B."/>
            <person name="Dewar J."/>
            <person name="Goldberg J."/>
            <person name="Griggs A."/>
            <person name="Gujja S."/>
            <person name="Hansen M."/>
            <person name="Howarth C."/>
            <person name="Imamovic A."/>
            <person name="Larimer J."/>
            <person name="McCowan C."/>
            <person name="Murphy C."/>
            <person name="Neiman D."/>
            <person name="Pearson M."/>
            <person name="Priest M."/>
            <person name="Roberts A."/>
            <person name="Saif S."/>
            <person name="Shea T."/>
            <person name="Sisk P."/>
            <person name="Sykes S."/>
            <person name="Wortman J."/>
            <person name="Nusbaum C."/>
            <person name="Birren B."/>
        </authorList>
    </citation>
    <scope>NUCLEOTIDE SEQUENCE [LARGE SCALE GENOMIC DNA]</scope>
    <source>
        <strain evidence="2 3">1.2</strain>
    </source>
</reference>
<dbReference type="OrthoDB" id="3242975at2"/>
<protein>
    <recommendedName>
        <fullName evidence="4">RNA polymerase sigma-70 region 4 domain-containing protein</fullName>
    </recommendedName>
</protein>
<dbReference type="EMBL" id="AQOB01000002">
    <property type="protein sequence ID" value="EOQ39624.1"/>
    <property type="molecule type" value="Genomic_DNA"/>
</dbReference>
<dbReference type="InterPro" id="IPR036388">
    <property type="entry name" value="WH-like_DNA-bd_sf"/>
</dbReference>
<dbReference type="Proteomes" id="UP000013981">
    <property type="component" value="Unassembled WGS sequence"/>
</dbReference>
<keyword evidence="3" id="KW-1185">Reference proteome</keyword>